<evidence type="ECO:0000313" key="2">
    <source>
        <dbReference type="EMBL" id="SDQ34579.1"/>
    </source>
</evidence>
<reference evidence="3" key="1">
    <citation type="submission" date="2016-10" db="EMBL/GenBank/DDBJ databases">
        <authorList>
            <person name="Varghese N."/>
            <person name="Submissions S."/>
        </authorList>
    </citation>
    <scope>NUCLEOTIDE SEQUENCE [LARGE SCALE GENOMIC DNA]</scope>
    <source>
        <strain evidence="3">MPL-11</strain>
    </source>
</reference>
<evidence type="ECO:0000256" key="1">
    <source>
        <dbReference type="SAM" id="MobiDB-lite"/>
    </source>
</evidence>
<gene>
    <name evidence="2" type="ORF">SAMN04487752_1898</name>
</gene>
<dbReference type="PANTHER" id="PTHR35792">
    <property type="entry name" value="GENERAL STRESS PROTEIN"/>
    <property type="match status" value="1"/>
</dbReference>
<organism evidence="2 3">
    <name type="scientific">Carnobacterium viridans</name>
    <dbReference type="NCBI Taxonomy" id="174587"/>
    <lineage>
        <taxon>Bacteria</taxon>
        <taxon>Bacillati</taxon>
        <taxon>Bacillota</taxon>
        <taxon>Bacilli</taxon>
        <taxon>Lactobacillales</taxon>
        <taxon>Carnobacteriaceae</taxon>
        <taxon>Carnobacterium</taxon>
    </lineage>
</organism>
<protein>
    <submittedName>
        <fullName evidence="2">Gas vesicle protein</fullName>
    </submittedName>
</protein>
<dbReference type="InterPro" id="IPR024623">
    <property type="entry name" value="YtxH"/>
</dbReference>
<dbReference type="OrthoDB" id="2168829at2"/>
<sequence length="127" mass="13868">MANSFTRTLFVGAAAAVTALLLAPKSGKELRQDIKTQANDLKDQAMDQVNSFADEVKQSYKEVEEEISYTDPELAATIEDIETDLNLHSEPLDNSEFVGAVEVPPTSVVEDLSNAPDLSVEDRRGQL</sequence>
<dbReference type="Proteomes" id="UP000199481">
    <property type="component" value="Unassembled WGS sequence"/>
</dbReference>
<dbReference type="EMBL" id="FNJW01000008">
    <property type="protein sequence ID" value="SDQ34579.1"/>
    <property type="molecule type" value="Genomic_DNA"/>
</dbReference>
<proteinExistence type="predicted"/>
<evidence type="ECO:0000313" key="3">
    <source>
        <dbReference type="Proteomes" id="UP000199481"/>
    </source>
</evidence>
<name>A0A1H1A4M4_9LACT</name>
<dbReference type="PANTHER" id="PTHR35792:SF2">
    <property type="entry name" value="GENERAL STRESS PROTEIN"/>
    <property type="match status" value="1"/>
</dbReference>
<dbReference type="Pfam" id="PF12732">
    <property type="entry name" value="YtxH"/>
    <property type="match status" value="1"/>
</dbReference>
<dbReference type="InterPro" id="IPR052928">
    <property type="entry name" value="Desiccation-related_membrane"/>
</dbReference>
<accession>A0A1H1A4M4</accession>
<dbReference type="AlphaFoldDB" id="A0A1H1A4M4"/>
<keyword evidence="3" id="KW-1185">Reference proteome</keyword>
<dbReference type="RefSeq" id="WP_089977440.1">
    <property type="nucleotide sequence ID" value="NZ_CP084916.1"/>
</dbReference>
<feature type="region of interest" description="Disordered" evidence="1">
    <location>
        <begin position="108"/>
        <end position="127"/>
    </location>
</feature>